<dbReference type="InterPro" id="IPR022409">
    <property type="entry name" value="PKD/Chitinase_dom"/>
</dbReference>
<feature type="domain" description="CBM6" evidence="4">
    <location>
        <begin position="906"/>
        <end position="1041"/>
    </location>
</feature>
<evidence type="ECO:0000259" key="3">
    <source>
        <dbReference type="PROSITE" id="PS50093"/>
    </source>
</evidence>
<feature type="signal peptide" evidence="2">
    <location>
        <begin position="1"/>
        <end position="42"/>
    </location>
</feature>
<dbReference type="Pfam" id="PF07995">
    <property type="entry name" value="GSDH"/>
    <property type="match status" value="1"/>
</dbReference>
<dbReference type="InterPro" id="IPR058094">
    <property type="entry name" value="Ig-like_OmpL47-like"/>
</dbReference>
<evidence type="ECO:0000313" key="5">
    <source>
        <dbReference type="EMBL" id="WQQ26252.1"/>
    </source>
</evidence>
<dbReference type="Pfam" id="PF06283">
    <property type="entry name" value="ThuA"/>
    <property type="match status" value="1"/>
</dbReference>
<dbReference type="SMART" id="SM00089">
    <property type="entry name" value="PKD"/>
    <property type="match status" value="2"/>
</dbReference>
<dbReference type="SUPFAM" id="SSF49299">
    <property type="entry name" value="PKD domain"/>
    <property type="match status" value="2"/>
</dbReference>
<proteinExistence type="predicted"/>
<dbReference type="InterPro" id="IPR006584">
    <property type="entry name" value="Cellulose-bd_IV"/>
</dbReference>
<dbReference type="RefSeq" id="WP_322937276.1">
    <property type="nucleotide sequence ID" value="NZ_CP141059.1"/>
</dbReference>
<dbReference type="CDD" id="cd04084">
    <property type="entry name" value="CBM6_xylanase-like"/>
    <property type="match status" value="1"/>
</dbReference>
<feature type="domain" description="PKD" evidence="3">
    <location>
        <begin position="1051"/>
        <end position="1132"/>
    </location>
</feature>
<evidence type="ECO:0000256" key="1">
    <source>
        <dbReference type="ARBA" id="ARBA00022729"/>
    </source>
</evidence>
<dbReference type="InterPro" id="IPR000601">
    <property type="entry name" value="PKD_dom"/>
</dbReference>
<dbReference type="InterPro" id="IPR011042">
    <property type="entry name" value="6-blade_b-propeller_TolB-like"/>
</dbReference>
<evidence type="ECO:0000313" key="6">
    <source>
        <dbReference type="Proteomes" id="UP001327225"/>
    </source>
</evidence>
<dbReference type="Pfam" id="PF17851">
    <property type="entry name" value="GH43_C2"/>
    <property type="match status" value="1"/>
</dbReference>
<gene>
    <name evidence="5" type="ORF">SHK19_20105</name>
</gene>
<dbReference type="Pfam" id="PF18911">
    <property type="entry name" value="PKD_4"/>
    <property type="match status" value="2"/>
</dbReference>
<dbReference type="SMART" id="SM00606">
    <property type="entry name" value="CBD_IV"/>
    <property type="match status" value="1"/>
</dbReference>
<dbReference type="EMBL" id="CP141059">
    <property type="protein sequence ID" value="WQQ26252.1"/>
    <property type="molecule type" value="Genomic_DNA"/>
</dbReference>
<dbReference type="InterPro" id="IPR011041">
    <property type="entry name" value="Quinoprot_gluc/sorb_DH_b-prop"/>
</dbReference>
<dbReference type="SUPFAM" id="SSF52317">
    <property type="entry name" value="Class I glutamine amidotransferase-like"/>
    <property type="match status" value="1"/>
</dbReference>
<feature type="domain" description="PKD" evidence="3">
    <location>
        <begin position="712"/>
        <end position="795"/>
    </location>
</feature>
<feature type="chain" id="PRO_5046134755" evidence="2">
    <location>
        <begin position="43"/>
        <end position="1606"/>
    </location>
</feature>
<dbReference type="Proteomes" id="UP001327225">
    <property type="component" value="Chromosome"/>
</dbReference>
<dbReference type="InterPro" id="IPR005084">
    <property type="entry name" value="CBM6"/>
</dbReference>
<dbReference type="PANTHER" id="PTHR40469:SF2">
    <property type="entry name" value="GALACTOSE-BINDING DOMAIN-LIKE SUPERFAMILY PROTEIN"/>
    <property type="match status" value="1"/>
</dbReference>
<dbReference type="SUPFAM" id="SSF50952">
    <property type="entry name" value="Soluble quinoprotein glucose dehydrogenase"/>
    <property type="match status" value="1"/>
</dbReference>
<reference evidence="6" key="1">
    <citation type="submission" date="2023-12" db="EMBL/GenBank/DDBJ databases">
        <title>Novel species in genus Nocardioides.</title>
        <authorList>
            <person name="Zhou H."/>
        </authorList>
    </citation>
    <scope>NUCLEOTIDE SEQUENCE [LARGE SCALE GENOMIC DNA]</scope>
    <source>
        <strain evidence="6">HM61</strain>
    </source>
</reference>
<sequence length="1606" mass="170242">MTIITKRTTRARRVLASSLASLVALPLGALAVATALAPAAQAHDGHGETEPFDALVFSKTASFRHGSIPAGIAAIEQLGSDHGFTVDTTEDATAFTDENLAQYEVVIWLSTTGDVLNAEQQGAFERYIENGGGYAGIHAASDTEYDWPWYGELVGAYFQNHPPGTPGATVKVDDHAHPSTSGLPARWDRTDEWYNYQSNPRGDVHVLASLDESSYSGGTMGAEHPISWCRDYDGGRSWYTGMGHTDASYSEPEFLDHILGGIRTAAGVQDADCAATLEGSFEKIALDDNTANPMELAIAPDGRVVYVDRNGEVKVIKPDGAVTTAGELDVYTGQEFGLLGIALDPDFDTNGWVYLYHSPAGAEPIDRVSRFTMEGDTLDLDSETVVIDIPVQRQQCCHAGGALEFDLDGNLYITTGDNTNPFDSGGFAPIDERAGRAAWDAQRTSANTNSLSGKVLRITPLAGGGYDVPDGNLFADGVALTRPEIFAMGFRNPFRIGLDEQTGNILVADYGPDAGSVNPNRGPDGRVEWNILSEPGNYGWPYCVADNTPYSDYNFATSTSGPAFDCSAPVNNSPNNTGLVDLPPAIPADLWQGKSTTGTPEIGGSGAPMTSGTYAYDEDSASDRKWPEYFDGKAIWADWNDSRLFEVQMNDDHTEVADVTRLLPGLEMTRPHALQFGPDGALYLIEWGSGFNGNNTDSGIYRIDYVSGNRAPVARATADQTSGPAPLTVQFDGSGSTDPDGESLTYAWDFDGDGTVDSTDESASHTYDDVGDYTARLTVTDEADRTGVANIDIVVGNTAPEVTLVAPVDGGFFEFGDTMDYRVEVTDAEDGEIDCENVVVQPALGHDEHSHGYELYHGCEGTIPLAGDEGHVGADIFGTITATYTDGGAEGASELTGRDTVVVHTKRKEAEFFDETGRLAGSPSTGDPGVTTEMTGDPQGGGQNIGFIEAGDWIAWDVMNLTNIDAIALRAASPNGGGATWEVRSGAPDGPVVATIAVPNTGGWQSYQTIPADVVDDHTESGPLYFVQTAGGSNVNWIEFQGRGVTENRRPDLTATADVVSGPAPLEVSFSADATDPDGDAPIEFDWVFGDGGTAEGANPTHTFTAPGVYDAKVTATDSRGATSTKTVTITVQEDLPTCFTGRSDDFVGTALDLDRWDSSVRVNSELTVSDSQLHIPLTATDIYGSGGTQTPNIVLQHLPGGAFTMTTKVTLEAERAYQQAGLILYGDDDNYMKLSLQGRSNTPNRSANIIQFASELAGTATETNSAGLGADFPSTVWLRLSSSNGLDVTASYSRDGQDYVEVNGTRSLSGINEPRMGLFALANQAAAVPLTAHFDYFLLTPDDTATPCESEAPEVEATLSPEAPSGANGWYRAPVTVTATASGGAGALEVERRINGGDWGAYADPVVVDQDGEHTVEFRATDSEGNQSEPAEVTVKVDATAPSVAVAGITPGDELHVAARRGVLITPEDTTSGVAHQVVRVDGQVISAPYTLDAILLLTGRHLLAVKVTDQAGNVTVTRTAFHVVASYAGGRKLVNRLAGEDRLEDAVAQEMRGLLTAAQRADDQGEERQARLTLRAFTELAGHASDPPARVALRDLSQVLRSQL</sequence>
<dbReference type="InterPro" id="IPR013783">
    <property type="entry name" value="Ig-like_fold"/>
</dbReference>
<dbReference type="PANTHER" id="PTHR40469">
    <property type="entry name" value="SECRETED GLYCOSYL HYDROLASE"/>
    <property type="match status" value="1"/>
</dbReference>
<keyword evidence="6" id="KW-1185">Reference proteome</keyword>
<dbReference type="InterPro" id="IPR041542">
    <property type="entry name" value="GH43_C2"/>
</dbReference>
<dbReference type="NCBIfam" id="NF047446">
    <property type="entry name" value="barrel_OmpL47"/>
    <property type="match status" value="1"/>
</dbReference>
<dbReference type="Gene3D" id="2.120.10.30">
    <property type="entry name" value="TolB, C-terminal domain"/>
    <property type="match status" value="1"/>
</dbReference>
<dbReference type="PROSITE" id="PS51175">
    <property type="entry name" value="CBM6"/>
    <property type="match status" value="1"/>
</dbReference>
<dbReference type="Pfam" id="PF03422">
    <property type="entry name" value="CBM_6"/>
    <property type="match status" value="1"/>
</dbReference>
<dbReference type="SUPFAM" id="SSF49785">
    <property type="entry name" value="Galactose-binding domain-like"/>
    <property type="match status" value="1"/>
</dbReference>
<dbReference type="Gene3D" id="2.60.40.10">
    <property type="entry name" value="Immunoglobulins"/>
    <property type="match status" value="3"/>
</dbReference>
<name>A0ABZ0ZRJ3_9ACTN</name>
<evidence type="ECO:0000256" key="2">
    <source>
        <dbReference type="SAM" id="SignalP"/>
    </source>
</evidence>
<dbReference type="Gene3D" id="2.60.120.260">
    <property type="entry name" value="Galactose-binding domain-like"/>
    <property type="match status" value="1"/>
</dbReference>
<dbReference type="Gene3D" id="2.60.120.200">
    <property type="match status" value="1"/>
</dbReference>
<evidence type="ECO:0000259" key="4">
    <source>
        <dbReference type="PROSITE" id="PS51175"/>
    </source>
</evidence>
<dbReference type="PROSITE" id="PS50093">
    <property type="entry name" value="PKD"/>
    <property type="match status" value="2"/>
</dbReference>
<dbReference type="InterPro" id="IPR008979">
    <property type="entry name" value="Galactose-bd-like_sf"/>
</dbReference>
<dbReference type="InterPro" id="IPR029010">
    <property type="entry name" value="ThuA-like"/>
</dbReference>
<dbReference type="InterPro" id="IPR012938">
    <property type="entry name" value="Glc/Sorbosone_DH"/>
</dbReference>
<dbReference type="Gene3D" id="3.40.50.880">
    <property type="match status" value="1"/>
</dbReference>
<organism evidence="5 6">
    <name type="scientific">Nocardioides bizhenqiangii</name>
    <dbReference type="NCBI Taxonomy" id="3095076"/>
    <lineage>
        <taxon>Bacteria</taxon>
        <taxon>Bacillati</taxon>
        <taxon>Actinomycetota</taxon>
        <taxon>Actinomycetes</taxon>
        <taxon>Propionibacteriales</taxon>
        <taxon>Nocardioidaceae</taxon>
        <taxon>Nocardioides</taxon>
    </lineage>
</organism>
<dbReference type="CDD" id="cd00146">
    <property type="entry name" value="PKD"/>
    <property type="match status" value="2"/>
</dbReference>
<dbReference type="SUPFAM" id="SSF49899">
    <property type="entry name" value="Concanavalin A-like lectins/glucanases"/>
    <property type="match status" value="1"/>
</dbReference>
<dbReference type="InterPro" id="IPR029062">
    <property type="entry name" value="Class_I_gatase-like"/>
</dbReference>
<dbReference type="InterPro" id="IPR013320">
    <property type="entry name" value="ConA-like_dom_sf"/>
</dbReference>
<dbReference type="InterPro" id="IPR035986">
    <property type="entry name" value="PKD_dom_sf"/>
</dbReference>
<keyword evidence="1 2" id="KW-0732">Signal</keyword>
<accession>A0ABZ0ZRJ3</accession>
<protein>
    <submittedName>
        <fullName evidence="5">ThuA domain-containing protein</fullName>
    </submittedName>
</protein>